<feature type="transmembrane region" description="Helical" evidence="1">
    <location>
        <begin position="195"/>
        <end position="214"/>
    </location>
</feature>
<feature type="transmembrane region" description="Helical" evidence="1">
    <location>
        <begin position="6"/>
        <end position="22"/>
    </location>
</feature>
<dbReference type="AlphaFoldDB" id="A0A6I6DAU7"/>
<name>A0A6I6DAU7_9FIRM</name>
<dbReference type="RefSeq" id="WP_156203746.1">
    <property type="nucleotide sequence ID" value="NZ_CP046457.1"/>
</dbReference>
<protein>
    <recommendedName>
        <fullName evidence="4">DUF2953 domain-containing protein</fullName>
    </recommendedName>
</protein>
<keyword evidence="3" id="KW-1185">Reference proteome</keyword>
<dbReference type="OrthoDB" id="1953500at2"/>
<evidence type="ECO:0008006" key="4">
    <source>
        <dbReference type="Google" id="ProtNLM"/>
    </source>
</evidence>
<organism evidence="2 3">
    <name type="scientific">Candidatus Syntrophocurvum alkaliphilum</name>
    <dbReference type="NCBI Taxonomy" id="2293317"/>
    <lineage>
        <taxon>Bacteria</taxon>
        <taxon>Bacillati</taxon>
        <taxon>Bacillota</taxon>
        <taxon>Clostridia</taxon>
        <taxon>Eubacteriales</taxon>
        <taxon>Syntrophomonadaceae</taxon>
        <taxon>Candidatus Syntrophocurvum</taxon>
    </lineage>
</organism>
<gene>
    <name evidence="2" type="ORF">SYNTR_1305</name>
</gene>
<keyword evidence="1" id="KW-0812">Transmembrane</keyword>
<accession>A0A6I6DAU7</accession>
<sequence length="225" mass="26054">MSKTIILWIILGKLLIISFLYIKIQLTIKVIEEDNSKALVIEFIPNVKKFKKEYKFNNLDIEFLYKMFALESNIEKEDFKGEPVSEEEQLTLINKILKFNTNFKVALQQAKDTYKFTSLILSFIVFDKIIWKTKVGLNDAMHTAVSVGGFWAIKGIIISTLSNFATINKIELDVKPDYTKTDFFTYLNSIIKMRIVHIIIILILVFALKVRGYLNGLRTKTKSSH</sequence>
<dbReference type="Proteomes" id="UP000426444">
    <property type="component" value="Chromosome"/>
</dbReference>
<dbReference type="EMBL" id="CP046457">
    <property type="protein sequence ID" value="QGT99898.1"/>
    <property type="molecule type" value="Genomic_DNA"/>
</dbReference>
<proteinExistence type="predicted"/>
<reference evidence="3" key="1">
    <citation type="journal article" date="2019" name="Microbiology">
        <title>Complete Genome Sequence of an Uncultured Bacterium of the Candidate Phylum Bipolaricaulota.</title>
        <authorList>
            <person name="Kadnikov V.V."/>
            <person name="Mardanov A.V."/>
            <person name="Beletsky A.V."/>
            <person name="Frank Y.A."/>
            <person name="Karnachuk O.V."/>
            <person name="Ravin N.V."/>
        </authorList>
    </citation>
    <scope>NUCLEOTIDE SEQUENCE [LARGE SCALE GENOMIC DNA]</scope>
</reference>
<dbReference type="InterPro" id="IPR021338">
    <property type="entry name" value="DUF2953"/>
</dbReference>
<keyword evidence="1" id="KW-1133">Transmembrane helix</keyword>
<dbReference type="KEGG" id="salq:SYNTR_1305"/>
<evidence type="ECO:0000256" key="1">
    <source>
        <dbReference type="SAM" id="Phobius"/>
    </source>
</evidence>
<keyword evidence="1" id="KW-0472">Membrane</keyword>
<dbReference type="Pfam" id="PF11167">
    <property type="entry name" value="DUF2953"/>
    <property type="match status" value="1"/>
</dbReference>
<evidence type="ECO:0000313" key="3">
    <source>
        <dbReference type="Proteomes" id="UP000426444"/>
    </source>
</evidence>
<evidence type="ECO:0000313" key="2">
    <source>
        <dbReference type="EMBL" id="QGT99898.1"/>
    </source>
</evidence>